<name>A0ABQ7NHR1_BRACM</name>
<reference evidence="2 3" key="1">
    <citation type="submission" date="2021-03" db="EMBL/GenBank/DDBJ databases">
        <authorList>
            <person name="King G.J."/>
            <person name="Bancroft I."/>
            <person name="Baten A."/>
            <person name="Bloomfield J."/>
            <person name="Borpatragohain P."/>
            <person name="He Z."/>
            <person name="Irish N."/>
            <person name="Irwin J."/>
            <person name="Liu K."/>
            <person name="Mauleon R.P."/>
            <person name="Moore J."/>
            <person name="Morris R."/>
            <person name="Ostergaard L."/>
            <person name="Wang B."/>
            <person name="Wells R."/>
        </authorList>
    </citation>
    <scope>NUCLEOTIDE SEQUENCE [LARGE SCALE GENOMIC DNA]</scope>
    <source>
        <strain evidence="2">R-o-18</strain>
        <tissue evidence="2">Leaf</tissue>
    </source>
</reference>
<evidence type="ECO:0000256" key="1">
    <source>
        <dbReference type="SAM" id="MobiDB-lite"/>
    </source>
</evidence>
<feature type="region of interest" description="Disordered" evidence="1">
    <location>
        <begin position="1"/>
        <end position="23"/>
    </location>
</feature>
<organism evidence="2 3">
    <name type="scientific">Brassica rapa subsp. trilocularis</name>
    <dbReference type="NCBI Taxonomy" id="1813537"/>
    <lineage>
        <taxon>Eukaryota</taxon>
        <taxon>Viridiplantae</taxon>
        <taxon>Streptophyta</taxon>
        <taxon>Embryophyta</taxon>
        <taxon>Tracheophyta</taxon>
        <taxon>Spermatophyta</taxon>
        <taxon>Magnoliopsida</taxon>
        <taxon>eudicotyledons</taxon>
        <taxon>Gunneridae</taxon>
        <taxon>Pentapetalae</taxon>
        <taxon>rosids</taxon>
        <taxon>malvids</taxon>
        <taxon>Brassicales</taxon>
        <taxon>Brassicaceae</taxon>
        <taxon>Brassiceae</taxon>
        <taxon>Brassica</taxon>
    </lineage>
</organism>
<dbReference type="Proteomes" id="UP000823674">
    <property type="component" value="Chromosome A02"/>
</dbReference>
<comment type="caution">
    <text evidence="2">The sequence shown here is derived from an EMBL/GenBank/DDBJ whole genome shotgun (WGS) entry which is preliminary data.</text>
</comment>
<accession>A0ABQ7NHR1</accession>
<gene>
    <name evidence="2" type="primary">A02g505670.1_BraROA</name>
    <name evidence="2" type="ORF">IGI04_006737</name>
</gene>
<proteinExistence type="predicted"/>
<evidence type="ECO:0000313" key="3">
    <source>
        <dbReference type="Proteomes" id="UP000823674"/>
    </source>
</evidence>
<sequence length="208" mass="23728">MGINQDGKQVRQDQITTRNPKLDENPNFGISEFIWSLLKYLEHQNRSGKIFGIDRGTKIHQKGQNRKDEVERPSTRCHDACNRSMLIDIFTSGRNGGVLYEAETCSQPCGARGVAVPAICACEPTRRGPCVAMHEHQTCSKPNRRGCVSLHVSEACRLTHCRWCGSSLLVDEFYKYPTRPFSFRHSLHTKATSKMWLEREIEKESGRF</sequence>
<dbReference type="EMBL" id="JADBGQ010000002">
    <property type="protein sequence ID" value="KAG5410418.1"/>
    <property type="molecule type" value="Genomic_DNA"/>
</dbReference>
<keyword evidence="3" id="KW-1185">Reference proteome</keyword>
<evidence type="ECO:0000313" key="2">
    <source>
        <dbReference type="EMBL" id="KAG5410418.1"/>
    </source>
</evidence>
<protein>
    <submittedName>
        <fullName evidence="2">Uncharacterized protein</fullName>
    </submittedName>
</protein>